<protein>
    <submittedName>
        <fullName evidence="1">Uncharacterized protein</fullName>
    </submittedName>
</protein>
<sequence length="250" mass="29786">MINNIYSYNQFNIKSIIKSKNTIFENNQLMQISKKKANILHSKNNILSNNKKGISKLLLKSENLEIWNSSTKFLRKKDYSLKKYYYSLSKNSREFAKNLLPNKKNKLGIQYFYENQKIFGSGKGMLYSHGLLFNIGNIYERYLLINSIISSQSHYYSNIITRDIRIKLTVSKMFHPSYFRFPFMLDHYYSKILKISSQSAHIPIILNAHNIKETRLYLNYSGRKYKSNKYWINLETSYYNELLIKHMLNL</sequence>
<accession>A0A0H5BLY3</accession>
<name>A0A0H5BLY3_9EUKA</name>
<dbReference type="AlphaFoldDB" id="A0A0H5BLY3"/>
<dbReference type="EMBL" id="AB996604">
    <property type="protein sequence ID" value="BAS01972.1"/>
    <property type="molecule type" value="Genomic_DNA"/>
</dbReference>
<geneLocation type="nucleomorph" evidence="1"/>
<evidence type="ECO:0000313" key="1">
    <source>
        <dbReference type="EMBL" id="BAS01972.1"/>
    </source>
</evidence>
<reference evidence="1" key="1">
    <citation type="journal article" date="2015" name="Genome Biol. Evol.">
        <title>Nucleomorph Genome Sequences of Two Chlorarachniophytes, Amorphochlora amoebiformis and Lotharella vacuolata.</title>
        <authorList>
            <person name="Suzuki S."/>
            <person name="Shirato S."/>
            <person name="Hirakawa Y."/>
            <person name="Ishida K."/>
        </authorList>
    </citation>
    <scope>NUCLEOTIDE SEQUENCE</scope>
    <source>
        <strain evidence="1">CCMP2058</strain>
    </source>
</reference>
<organism evidence="1">
    <name type="scientific">Amorphochlora amoebiformis</name>
    <dbReference type="NCBI Taxonomy" id="1561963"/>
    <lineage>
        <taxon>Eukaryota</taxon>
        <taxon>Sar</taxon>
        <taxon>Rhizaria</taxon>
        <taxon>Cercozoa</taxon>
        <taxon>Chlorarachniophyceae</taxon>
        <taxon>Amorphochlora</taxon>
    </lineage>
</organism>
<proteinExistence type="predicted"/>
<keyword evidence="1" id="KW-0542">Nucleomorph</keyword>